<dbReference type="EMBL" id="JAEPRC010000002">
    <property type="protein sequence ID" value="KAG2215912.1"/>
    <property type="molecule type" value="Genomic_DNA"/>
</dbReference>
<feature type="region of interest" description="Disordered" evidence="1">
    <location>
        <begin position="223"/>
        <end position="266"/>
    </location>
</feature>
<keyword evidence="3" id="KW-1185">Reference proteome</keyword>
<dbReference type="Proteomes" id="UP000650833">
    <property type="component" value="Unassembled WGS sequence"/>
</dbReference>
<dbReference type="OrthoDB" id="2247002at2759"/>
<name>A0A8H7RRK6_9FUNG</name>
<dbReference type="AlphaFoldDB" id="A0A8H7RRK6"/>
<sequence>MLDILESIIEGLIEEEKAIEGMSELGFYRPVAMAIEVLFRKSQFEMKDGETCSNATKTCRQLNEEICDDQVTNSTTIGRRIDLLMKVMNIELRSSEWKRPNVGKKLGESQQIKNIRTNTAILESIESMPLDDDQRSNVFVIGIDWLGDVGYMMAIKKVDSAYVAYHIGDLALPVSLSCLKDFKQTLNLLFSFKHHHFKLRRILAPSCRRQANNQILNMYRCGNAPAKRSSSPGTFFSPKKKQQKKRPAENPTKTITIESDEDDGTN</sequence>
<evidence type="ECO:0000313" key="2">
    <source>
        <dbReference type="EMBL" id="KAG2215912.1"/>
    </source>
</evidence>
<organism evidence="2 3">
    <name type="scientific">Mucor plumbeus</name>
    <dbReference type="NCBI Taxonomy" id="97098"/>
    <lineage>
        <taxon>Eukaryota</taxon>
        <taxon>Fungi</taxon>
        <taxon>Fungi incertae sedis</taxon>
        <taxon>Mucoromycota</taxon>
        <taxon>Mucoromycotina</taxon>
        <taxon>Mucoromycetes</taxon>
        <taxon>Mucorales</taxon>
        <taxon>Mucorineae</taxon>
        <taxon>Mucoraceae</taxon>
        <taxon>Mucor</taxon>
    </lineage>
</organism>
<comment type="caution">
    <text evidence="2">The sequence shown here is derived from an EMBL/GenBank/DDBJ whole genome shotgun (WGS) entry which is preliminary data.</text>
</comment>
<gene>
    <name evidence="2" type="ORF">INT46_004168</name>
</gene>
<protein>
    <submittedName>
        <fullName evidence="2">Uncharacterized protein</fullName>
    </submittedName>
</protein>
<evidence type="ECO:0000256" key="1">
    <source>
        <dbReference type="SAM" id="MobiDB-lite"/>
    </source>
</evidence>
<proteinExistence type="predicted"/>
<reference evidence="2" key="1">
    <citation type="submission" date="2020-12" db="EMBL/GenBank/DDBJ databases">
        <title>Metabolic potential, ecology and presence of endohyphal bacteria is reflected in genomic diversity of Mucoromycotina.</title>
        <authorList>
            <person name="Muszewska A."/>
            <person name="Okrasinska A."/>
            <person name="Steczkiewicz K."/>
            <person name="Drgas O."/>
            <person name="Orlowska M."/>
            <person name="Perlinska-Lenart U."/>
            <person name="Aleksandrzak-Piekarczyk T."/>
            <person name="Szatraj K."/>
            <person name="Zielenkiewicz U."/>
            <person name="Pilsyk S."/>
            <person name="Malc E."/>
            <person name="Mieczkowski P."/>
            <person name="Kruszewska J.S."/>
            <person name="Biernat P."/>
            <person name="Pawlowska J."/>
        </authorList>
    </citation>
    <scope>NUCLEOTIDE SEQUENCE</scope>
    <source>
        <strain evidence="2">CBS 226.32</strain>
    </source>
</reference>
<evidence type="ECO:0000313" key="3">
    <source>
        <dbReference type="Proteomes" id="UP000650833"/>
    </source>
</evidence>
<accession>A0A8H7RRK6</accession>